<reference evidence="23 24" key="1">
    <citation type="journal article" date="2016" name="Genome Biol. Evol.">
        <title>Gene Family Evolution Reflects Adaptation to Soil Environmental Stressors in the Genome of the Collembolan Orchesella cincta.</title>
        <authorList>
            <person name="Faddeeva-Vakhrusheva A."/>
            <person name="Derks M.F."/>
            <person name="Anvar S.Y."/>
            <person name="Agamennone V."/>
            <person name="Suring W."/>
            <person name="Smit S."/>
            <person name="van Straalen N.M."/>
            <person name="Roelofs D."/>
        </authorList>
    </citation>
    <scope>NUCLEOTIDE SEQUENCE [LARGE SCALE GENOMIC DNA]</scope>
    <source>
        <tissue evidence="23">Mixed pool</tissue>
    </source>
</reference>
<keyword evidence="5" id="KW-0436">Ligase</keyword>
<evidence type="ECO:0000256" key="14">
    <source>
        <dbReference type="ARBA" id="ARBA00026121"/>
    </source>
</evidence>
<dbReference type="GO" id="GO:0005524">
    <property type="term" value="F:ATP binding"/>
    <property type="evidence" value="ECO:0007669"/>
    <property type="project" value="UniProtKB-KW"/>
</dbReference>
<evidence type="ECO:0000256" key="13">
    <source>
        <dbReference type="ARBA" id="ARBA00023140"/>
    </source>
</evidence>
<evidence type="ECO:0000256" key="18">
    <source>
        <dbReference type="ARBA" id="ARBA00048666"/>
    </source>
</evidence>
<dbReference type="EC" id="6.2.1.3" evidence="14"/>
<sequence>MSGDGKENVQVAKYYLQGIFHGFLNVTFKNKKFIPFLAAGVSYQLYKLDDTSSWIHDGILSPSFLFKSMVSSVGLGLSLLALVNYETLYYNFKALPRDLKGISRFARVLREIRWAGRNNFTVAKYLDRNAEKFPDKVCFYYEDEKWTFRQVREFSNRIGNHFSSLGFKKGDTVALFMENRPEYVCIWLGLNKIGVTAALINYNLRLQSLLHCIETVKAKAVIFGFELTAAMQDITETENILSTLPLFCSGHGNNNALPKGVRDFDKEVGTASHETPVEMNDMKLHDSLYYIYTSGTTGMPKAAVIKQYRFMMAANGIHFMNNVKKDDIVYDSLPLYHMTGGMIGVGQAVLFGSSLVIRKKFSASQFWKDCIKYNVTVAQYLGETCRYLLATPPSPEDTAHKVRLMSGNGLRHEIWAEFAKRFNIPEIGEVYGSTEGNTNLANVDSKTGAVGFVPRFVYSVLPTALIKVDEYTGEPIRDLETGLCIRCKPNEPGELMAKIVPRHPIRDFQGYTDDQSTSKKIVRDVFAKGDSAFRSGDILVMDNLCYFYFKDRTGDTYRWKGENVSTTEVESIICTFTSYKDSIVYGVKVPNTEGRAGMVAIVDPTESVDLEILAAGISRSLPAYARPIFLRILDEVDITGTYKLKKVRLQNEGYDVTKIKDKVYFSHSGKFQILDEALMKQINSGEIRL</sequence>
<dbReference type="PANTHER" id="PTHR43107">
    <property type="entry name" value="LONG-CHAIN FATTY ACID TRANSPORT PROTEIN"/>
    <property type="match status" value="1"/>
</dbReference>
<feature type="domain" description="AMP-dependent synthetase/ligase" evidence="22">
    <location>
        <begin position="126"/>
        <end position="485"/>
    </location>
</feature>
<dbReference type="FunFam" id="3.40.50.12780:FF:000019">
    <property type="entry name" value="Long-chain fatty acid transporter"/>
    <property type="match status" value="1"/>
</dbReference>
<dbReference type="GO" id="GO:0005778">
    <property type="term" value="C:peroxisomal membrane"/>
    <property type="evidence" value="ECO:0007669"/>
    <property type="project" value="UniProtKB-SubCell"/>
</dbReference>
<dbReference type="PROSITE" id="PS00455">
    <property type="entry name" value="AMP_BINDING"/>
    <property type="match status" value="1"/>
</dbReference>
<evidence type="ECO:0000256" key="6">
    <source>
        <dbReference type="ARBA" id="ARBA00022692"/>
    </source>
</evidence>
<keyword evidence="7" id="KW-0547">Nucleotide-binding</keyword>
<keyword evidence="13" id="KW-0576">Peroxisome</keyword>
<keyword evidence="12" id="KW-0472">Membrane</keyword>
<proteinExistence type="inferred from homology"/>
<dbReference type="InterPro" id="IPR000873">
    <property type="entry name" value="AMP-dep_synth/lig_dom"/>
</dbReference>
<evidence type="ECO:0000256" key="19">
    <source>
        <dbReference type="ARBA" id="ARBA00060276"/>
    </source>
</evidence>
<keyword evidence="11" id="KW-0445">Lipid transport</keyword>
<evidence type="ECO:0000259" key="22">
    <source>
        <dbReference type="Pfam" id="PF00501"/>
    </source>
</evidence>
<protein>
    <recommendedName>
        <fullName evidence="20">Very long-chain fatty acid transport protein</fullName>
        <ecNumber evidence="14">6.2.1.3</ecNumber>
    </recommendedName>
    <alternativeName>
        <fullName evidence="16">Long-chain-fatty-acid--CoA ligase</fullName>
    </alternativeName>
    <alternativeName>
        <fullName evidence="21">Very-long-chain acyl-CoA synthetase</fullName>
    </alternativeName>
</protein>
<evidence type="ECO:0000256" key="5">
    <source>
        <dbReference type="ARBA" id="ARBA00022598"/>
    </source>
</evidence>
<evidence type="ECO:0000256" key="17">
    <source>
        <dbReference type="ARBA" id="ARBA00046271"/>
    </source>
</evidence>
<dbReference type="OrthoDB" id="288590at2759"/>
<keyword evidence="6" id="KW-0812">Transmembrane</keyword>
<keyword evidence="9" id="KW-0067">ATP-binding</keyword>
<evidence type="ECO:0000256" key="8">
    <source>
        <dbReference type="ARBA" id="ARBA00022832"/>
    </source>
</evidence>
<dbReference type="InterPro" id="IPR042099">
    <property type="entry name" value="ANL_N_sf"/>
</dbReference>
<dbReference type="InterPro" id="IPR020845">
    <property type="entry name" value="AMP-binding_CS"/>
</dbReference>
<keyword evidence="10" id="KW-1133">Transmembrane helix</keyword>
<keyword evidence="8" id="KW-0276">Fatty acid metabolism</keyword>
<dbReference type="NCBIfam" id="NF006134">
    <property type="entry name" value="PRK08279.1"/>
    <property type="match status" value="1"/>
</dbReference>
<dbReference type="Pfam" id="PF00501">
    <property type="entry name" value="AMP-binding"/>
    <property type="match status" value="1"/>
</dbReference>
<dbReference type="FunFam" id="3.30.300.30:FF:000002">
    <property type="entry name" value="Long-chain fatty acid transport protein 1"/>
    <property type="match status" value="1"/>
</dbReference>
<comment type="similarity">
    <text evidence="2">Belongs to the ATP-dependent AMP-binding enzyme family.</text>
</comment>
<evidence type="ECO:0000256" key="4">
    <source>
        <dbReference type="ARBA" id="ARBA00022475"/>
    </source>
</evidence>
<dbReference type="GO" id="GO:0005324">
    <property type="term" value="F:long-chain fatty acid transmembrane transporter activity"/>
    <property type="evidence" value="ECO:0007669"/>
    <property type="project" value="TreeGrafter"/>
</dbReference>
<evidence type="ECO:0000256" key="15">
    <source>
        <dbReference type="ARBA" id="ARBA00036527"/>
    </source>
</evidence>
<keyword evidence="8" id="KW-0443">Lipid metabolism</keyword>
<evidence type="ECO:0000256" key="16">
    <source>
        <dbReference type="ARBA" id="ARBA00041297"/>
    </source>
</evidence>
<comment type="subcellular location">
    <subcellularLocation>
        <location evidence="1">Cell membrane</location>
        <topology evidence="1">Multi-pass membrane protein</topology>
    </subcellularLocation>
    <subcellularLocation>
        <location evidence="17">Peroxisome membrane</location>
    </subcellularLocation>
</comment>
<gene>
    <name evidence="23" type="ORF">Ocin01_10367</name>
</gene>
<evidence type="ECO:0000256" key="9">
    <source>
        <dbReference type="ARBA" id="ARBA00022840"/>
    </source>
</evidence>
<keyword evidence="4" id="KW-1003">Cell membrane</keyword>
<evidence type="ECO:0000256" key="2">
    <source>
        <dbReference type="ARBA" id="ARBA00006432"/>
    </source>
</evidence>
<dbReference type="EMBL" id="LJIJ01000554">
    <property type="protein sequence ID" value="ODM96303.1"/>
    <property type="molecule type" value="Genomic_DNA"/>
</dbReference>
<dbReference type="SUPFAM" id="SSF56801">
    <property type="entry name" value="Acetyl-CoA synthetase-like"/>
    <property type="match status" value="1"/>
</dbReference>
<evidence type="ECO:0000256" key="3">
    <source>
        <dbReference type="ARBA" id="ARBA00022448"/>
    </source>
</evidence>
<evidence type="ECO:0000256" key="11">
    <source>
        <dbReference type="ARBA" id="ARBA00023055"/>
    </source>
</evidence>
<dbReference type="GO" id="GO:0005886">
    <property type="term" value="C:plasma membrane"/>
    <property type="evidence" value="ECO:0007669"/>
    <property type="project" value="UniProtKB-SubCell"/>
</dbReference>
<evidence type="ECO:0000256" key="10">
    <source>
        <dbReference type="ARBA" id="ARBA00022989"/>
    </source>
</evidence>
<comment type="caution">
    <text evidence="23">The sequence shown here is derived from an EMBL/GenBank/DDBJ whole genome shotgun (WGS) entry which is preliminary data.</text>
</comment>
<dbReference type="GO" id="GO:0004467">
    <property type="term" value="F:long-chain fatty acid-CoA ligase activity"/>
    <property type="evidence" value="ECO:0007669"/>
    <property type="project" value="UniProtKB-EC"/>
</dbReference>
<comment type="function">
    <text evidence="19">Acyl-CoA synthetase required for both the import of long chain fatty acids (LCFAs) (C14-C18) and the activation very long chain fatty acids (VLCFAs) (C20-C26) by esterification of the fatty acids into metabolically active CoA-thioesters for subsequent degradation or incorporation into phospholipids. The transport and fatty acyl-CoA synthetase activities are genetically separable and are thus independent activities. Esterifies VLCFAs in the peroxisome matrix. The VLCFAs are actively transported into peroxisomes by a PXA1-PXA2 heterodimeric transporter in the peroxisomal membrane.</text>
</comment>
<dbReference type="GO" id="GO:0044539">
    <property type="term" value="P:long-chain fatty acid import into cell"/>
    <property type="evidence" value="ECO:0007669"/>
    <property type="project" value="TreeGrafter"/>
</dbReference>
<dbReference type="Proteomes" id="UP000094527">
    <property type="component" value="Unassembled WGS sequence"/>
</dbReference>
<dbReference type="OMA" id="HHGLIMR"/>
<keyword evidence="3" id="KW-0813">Transport</keyword>
<dbReference type="PANTHER" id="PTHR43107:SF15">
    <property type="entry name" value="FATTY ACID TRANSPORT PROTEIN 3, ISOFORM A"/>
    <property type="match status" value="1"/>
</dbReference>
<dbReference type="GO" id="GO:0005789">
    <property type="term" value="C:endoplasmic reticulum membrane"/>
    <property type="evidence" value="ECO:0007669"/>
    <property type="project" value="TreeGrafter"/>
</dbReference>
<organism evidence="23 24">
    <name type="scientific">Orchesella cincta</name>
    <name type="common">Springtail</name>
    <name type="synonym">Podura cincta</name>
    <dbReference type="NCBI Taxonomy" id="48709"/>
    <lineage>
        <taxon>Eukaryota</taxon>
        <taxon>Metazoa</taxon>
        <taxon>Ecdysozoa</taxon>
        <taxon>Arthropoda</taxon>
        <taxon>Hexapoda</taxon>
        <taxon>Collembola</taxon>
        <taxon>Entomobryomorpha</taxon>
        <taxon>Entomobryoidea</taxon>
        <taxon>Orchesellidae</taxon>
        <taxon>Orchesellinae</taxon>
        <taxon>Orchesella</taxon>
    </lineage>
</organism>
<evidence type="ECO:0000256" key="7">
    <source>
        <dbReference type="ARBA" id="ARBA00022741"/>
    </source>
</evidence>
<dbReference type="Gene3D" id="3.30.300.30">
    <property type="match status" value="1"/>
</dbReference>
<dbReference type="Gene3D" id="3.40.50.12780">
    <property type="entry name" value="N-terminal domain of ligase-like"/>
    <property type="match status" value="1"/>
</dbReference>
<evidence type="ECO:0000256" key="1">
    <source>
        <dbReference type="ARBA" id="ARBA00004651"/>
    </source>
</evidence>
<dbReference type="AlphaFoldDB" id="A0A1D2MTD6"/>
<evidence type="ECO:0000256" key="21">
    <source>
        <dbReference type="ARBA" id="ARBA00078285"/>
    </source>
</evidence>
<dbReference type="STRING" id="48709.A0A1D2MTD6"/>
<comment type="catalytic activity">
    <reaction evidence="15">
        <text>a very long-chain fatty acid + ATP + CoA = a very long-chain fatty acyl-CoA + AMP + diphosphate</text>
        <dbReference type="Rhea" id="RHEA:54536"/>
        <dbReference type="ChEBI" id="CHEBI:30616"/>
        <dbReference type="ChEBI" id="CHEBI:33019"/>
        <dbReference type="ChEBI" id="CHEBI:57287"/>
        <dbReference type="ChEBI" id="CHEBI:58950"/>
        <dbReference type="ChEBI" id="CHEBI:138261"/>
        <dbReference type="ChEBI" id="CHEBI:456215"/>
    </reaction>
    <physiologicalReaction direction="left-to-right" evidence="15">
        <dbReference type="Rhea" id="RHEA:54537"/>
    </physiologicalReaction>
</comment>
<evidence type="ECO:0000256" key="12">
    <source>
        <dbReference type="ARBA" id="ARBA00023136"/>
    </source>
</evidence>
<keyword evidence="24" id="KW-1185">Reference proteome</keyword>
<accession>A0A1D2MTD6</accession>
<evidence type="ECO:0000313" key="24">
    <source>
        <dbReference type="Proteomes" id="UP000094527"/>
    </source>
</evidence>
<evidence type="ECO:0000256" key="20">
    <source>
        <dbReference type="ARBA" id="ARBA00068795"/>
    </source>
</evidence>
<evidence type="ECO:0000313" key="23">
    <source>
        <dbReference type="EMBL" id="ODM96303.1"/>
    </source>
</evidence>
<dbReference type="InterPro" id="IPR045851">
    <property type="entry name" value="AMP-bd_C_sf"/>
</dbReference>
<comment type="catalytic activity">
    <reaction evidence="18">
        <text>tetracosanoate + ATP + CoA = tetracosanoyl-CoA + AMP + diphosphate</text>
        <dbReference type="Rhea" id="RHEA:33639"/>
        <dbReference type="ChEBI" id="CHEBI:30616"/>
        <dbReference type="ChEBI" id="CHEBI:31014"/>
        <dbReference type="ChEBI" id="CHEBI:33019"/>
        <dbReference type="ChEBI" id="CHEBI:57287"/>
        <dbReference type="ChEBI" id="CHEBI:65052"/>
        <dbReference type="ChEBI" id="CHEBI:456215"/>
    </reaction>
    <physiologicalReaction direction="left-to-right" evidence="18">
        <dbReference type="Rhea" id="RHEA:33640"/>
    </physiologicalReaction>
</comment>
<name>A0A1D2MTD6_ORCCI</name>